<dbReference type="EMBL" id="FN655331">
    <property type="protein sequence ID" value="CBY38804.1"/>
    <property type="molecule type" value="Genomic_DNA"/>
</dbReference>
<dbReference type="PROSITE" id="PS50011">
    <property type="entry name" value="PROTEIN_KINASE_DOM"/>
    <property type="match status" value="1"/>
</dbReference>
<evidence type="ECO:0000256" key="6">
    <source>
        <dbReference type="ARBA" id="ARBA00022840"/>
    </source>
</evidence>
<keyword evidence="6 10" id="KW-0067">ATP-binding</keyword>
<dbReference type="Gene3D" id="1.10.510.10">
    <property type="entry name" value="Transferase(Phosphotransferase) domain 1"/>
    <property type="match status" value="1"/>
</dbReference>
<sequence>MGPVPYSDSDSSPQRRTRKGSSDRRIVSIRREDDDRPSKQSSSARKKPLLTRIIDDEDRDRSRDRRRSRSRERRYRDDDRGYDDRQRHRRSGVVLERRGSHSRSRSPPRRSKKKRRSSTPRRFDSVHDQFNHSNKSKADEIRRDISKLRKDVSDSDDYSDRERKKKKKKDKKKKEKKEKKKKHKKEKRRSRNSQSEERSQELKKPEENDVDDLLEKKLDSHETPIIKQSPELPSQESVKNGQPSENGKLEENIACDKSRISAQNNISQTDGVNKNDSVEYQIAAEVPEYNPDTTDNAQSLPTPRLSAEKHNSDNQKLPKPNTERRKSQAKATISVLHDLPLPKAPTTAPSTPVVAPVPEISKPRLCGKRCHQVANVQDWGIYFYFQIMDIIGEGTFGMVYKAKDRRSNQIYALKKVRLEKEKEGFPVTTVREIKILRQLDNHQNIIKLPVAQLNHNFSKGAFYLVFDYMDHDLMGVLDSGLVDLTEEHVKLFMFQLLDALCYCHNKNFLHRDIKCSNILLNNKGEIKLADFGLARYMDPRDQRRYTNRVITLWYRAPELLLGEERYTPAVDVWSCGCVLGELFTKKPLFQADRESLQLEAISRVCGSPNPMIWPEVNDLRFFHTIKPKKNYRRRLREEYVMIPPLALNLLDEMLTLDPKKRISTTDSLKHGWLDGFDKTKVVPPNLPKHQDCHEMWSKKKRRGEREVKEMFKQSSQDQGGVLAPPDAEICQRFFIAHPNITIAEFTRLTGQMPDQIGLTEQFNTVRFKDLFQSLQNNQNSRKDFLELVNAIKEVVLNQGDTNYPQLS</sequence>
<keyword evidence="4 10" id="KW-0547">Nucleotide-binding</keyword>
<comment type="catalytic activity">
    <reaction evidence="7">
        <text>L-threonyl-[protein] + ATP = O-phospho-L-threonyl-[protein] + ADP + H(+)</text>
        <dbReference type="Rhea" id="RHEA:46608"/>
        <dbReference type="Rhea" id="RHEA-COMP:11060"/>
        <dbReference type="Rhea" id="RHEA-COMP:11605"/>
        <dbReference type="ChEBI" id="CHEBI:15378"/>
        <dbReference type="ChEBI" id="CHEBI:30013"/>
        <dbReference type="ChEBI" id="CHEBI:30616"/>
        <dbReference type="ChEBI" id="CHEBI:61977"/>
        <dbReference type="ChEBI" id="CHEBI:456216"/>
        <dbReference type="EC" id="2.7.11.22"/>
    </reaction>
</comment>
<dbReference type="InterPro" id="IPR017441">
    <property type="entry name" value="Protein_kinase_ATP_BS"/>
</dbReference>
<evidence type="ECO:0000259" key="12">
    <source>
        <dbReference type="PROSITE" id="PS50011"/>
    </source>
</evidence>
<evidence type="ECO:0000256" key="1">
    <source>
        <dbReference type="ARBA" id="ARBA00006485"/>
    </source>
</evidence>
<dbReference type="AlphaFoldDB" id="E4YTL5"/>
<feature type="compositionally biased region" description="Basic residues" evidence="11">
    <location>
        <begin position="100"/>
        <end position="119"/>
    </location>
</feature>
<dbReference type="InterPro" id="IPR011009">
    <property type="entry name" value="Kinase-like_dom_sf"/>
</dbReference>
<feature type="compositionally biased region" description="Polar residues" evidence="11">
    <location>
        <begin position="291"/>
        <end position="301"/>
    </location>
</feature>
<dbReference type="PROSITE" id="PS00107">
    <property type="entry name" value="PROTEIN_KINASE_ATP"/>
    <property type="match status" value="1"/>
</dbReference>
<keyword evidence="2" id="KW-0723">Serine/threonine-protein kinase</keyword>
<dbReference type="SUPFAM" id="SSF56112">
    <property type="entry name" value="Protein kinase-like (PK-like)"/>
    <property type="match status" value="1"/>
</dbReference>
<evidence type="ECO:0000256" key="11">
    <source>
        <dbReference type="SAM" id="MobiDB-lite"/>
    </source>
</evidence>
<gene>
    <name evidence="13" type="ORF">GSOID_T00019330001</name>
</gene>
<feature type="compositionally biased region" description="Polar residues" evidence="11">
    <location>
        <begin position="231"/>
        <end position="245"/>
    </location>
</feature>
<feature type="compositionally biased region" description="Basic residues" evidence="11">
    <location>
        <begin position="64"/>
        <end position="73"/>
    </location>
</feature>
<protein>
    <recommendedName>
        <fullName evidence="12">Protein kinase domain-containing protein</fullName>
    </recommendedName>
</protein>
<dbReference type="PANTHER" id="PTHR24056">
    <property type="entry name" value="CELL DIVISION PROTEIN KINASE"/>
    <property type="match status" value="1"/>
</dbReference>
<feature type="compositionally biased region" description="Basic and acidic residues" evidence="11">
    <location>
        <begin position="20"/>
        <end position="38"/>
    </location>
</feature>
<organism evidence="13">
    <name type="scientific">Oikopleura dioica</name>
    <name type="common">Tunicate</name>
    <dbReference type="NCBI Taxonomy" id="34765"/>
    <lineage>
        <taxon>Eukaryota</taxon>
        <taxon>Metazoa</taxon>
        <taxon>Chordata</taxon>
        <taxon>Tunicata</taxon>
        <taxon>Appendicularia</taxon>
        <taxon>Copelata</taxon>
        <taxon>Oikopleuridae</taxon>
        <taxon>Oikopleura</taxon>
    </lineage>
</organism>
<feature type="compositionally biased region" description="Basic residues" evidence="11">
    <location>
        <begin position="163"/>
        <end position="191"/>
    </location>
</feature>
<feature type="compositionally biased region" description="Basic and acidic residues" evidence="11">
    <location>
        <begin position="247"/>
        <end position="257"/>
    </location>
</feature>
<name>E4YTL5_OIKDI</name>
<feature type="region of interest" description="Disordered" evidence="11">
    <location>
        <begin position="1"/>
        <end position="257"/>
    </location>
</feature>
<dbReference type="InterPro" id="IPR008271">
    <property type="entry name" value="Ser/Thr_kinase_AS"/>
</dbReference>
<evidence type="ECO:0000256" key="9">
    <source>
        <dbReference type="ARBA" id="ARBA00049280"/>
    </source>
</evidence>
<comment type="catalytic activity">
    <reaction evidence="8">
        <text>L-seryl-[protein] + ATP = O-phospho-L-seryl-[protein] + ADP + H(+)</text>
        <dbReference type="Rhea" id="RHEA:17989"/>
        <dbReference type="Rhea" id="RHEA-COMP:9863"/>
        <dbReference type="Rhea" id="RHEA-COMP:11604"/>
        <dbReference type="ChEBI" id="CHEBI:15378"/>
        <dbReference type="ChEBI" id="CHEBI:29999"/>
        <dbReference type="ChEBI" id="CHEBI:30616"/>
        <dbReference type="ChEBI" id="CHEBI:83421"/>
        <dbReference type="ChEBI" id="CHEBI:456216"/>
        <dbReference type="EC" id="2.7.11.22"/>
    </reaction>
</comment>
<proteinExistence type="inferred from homology"/>
<reference evidence="13" key="1">
    <citation type="journal article" date="2010" name="Science">
        <title>Plasticity of animal genome architecture unmasked by rapid evolution of a pelagic tunicate.</title>
        <authorList>
            <person name="Denoeud F."/>
            <person name="Henriet S."/>
            <person name="Mungpakdee S."/>
            <person name="Aury J.M."/>
            <person name="Da Silva C."/>
            <person name="Brinkmann H."/>
            <person name="Mikhaleva J."/>
            <person name="Olsen L.C."/>
            <person name="Jubin C."/>
            <person name="Canestro C."/>
            <person name="Bouquet J.M."/>
            <person name="Danks G."/>
            <person name="Poulain J."/>
            <person name="Campsteijn C."/>
            <person name="Adamski M."/>
            <person name="Cross I."/>
            <person name="Yadetie F."/>
            <person name="Muffato M."/>
            <person name="Louis A."/>
            <person name="Butcher S."/>
            <person name="Tsagkogeorga G."/>
            <person name="Konrad A."/>
            <person name="Singh S."/>
            <person name="Jensen M.F."/>
            <person name="Cong E.H."/>
            <person name="Eikeseth-Otteraa H."/>
            <person name="Noel B."/>
            <person name="Anthouard V."/>
            <person name="Porcel B.M."/>
            <person name="Kachouri-Lafond R."/>
            <person name="Nishino A."/>
            <person name="Ugolini M."/>
            <person name="Chourrout P."/>
            <person name="Nishida H."/>
            <person name="Aasland R."/>
            <person name="Huzurbazar S."/>
            <person name="Westhof E."/>
            <person name="Delsuc F."/>
            <person name="Lehrach H."/>
            <person name="Reinhardt R."/>
            <person name="Weissenbach J."/>
            <person name="Roy S.W."/>
            <person name="Artiguenave F."/>
            <person name="Postlethwait J.H."/>
            <person name="Manak J.R."/>
            <person name="Thompson E.M."/>
            <person name="Jaillon O."/>
            <person name="Du Pasquier L."/>
            <person name="Boudinot P."/>
            <person name="Liberles D.A."/>
            <person name="Volff J.N."/>
            <person name="Philippe H."/>
            <person name="Lenhard B."/>
            <person name="Roest Crollius H."/>
            <person name="Wincker P."/>
            <person name="Chourrout D."/>
        </authorList>
    </citation>
    <scope>NUCLEOTIDE SEQUENCE [LARGE SCALE GENOMIC DNA]</scope>
</reference>
<dbReference type="InterPro" id="IPR050108">
    <property type="entry name" value="CDK"/>
</dbReference>
<evidence type="ECO:0000256" key="4">
    <source>
        <dbReference type="ARBA" id="ARBA00022741"/>
    </source>
</evidence>
<keyword evidence="5" id="KW-0418">Kinase</keyword>
<feature type="binding site" evidence="10">
    <location>
        <position position="414"/>
    </location>
    <ligand>
        <name>ATP</name>
        <dbReference type="ChEBI" id="CHEBI:30616"/>
    </ligand>
</feature>
<dbReference type="Gene3D" id="3.30.200.20">
    <property type="entry name" value="Phosphorylase Kinase, domain 1"/>
    <property type="match status" value="1"/>
</dbReference>
<evidence type="ECO:0000256" key="3">
    <source>
        <dbReference type="ARBA" id="ARBA00022679"/>
    </source>
</evidence>
<evidence type="ECO:0000256" key="8">
    <source>
        <dbReference type="ARBA" id="ARBA00048367"/>
    </source>
</evidence>
<evidence type="ECO:0000256" key="10">
    <source>
        <dbReference type="PROSITE-ProRule" id="PRU10141"/>
    </source>
</evidence>
<dbReference type="GO" id="GO:0008024">
    <property type="term" value="C:cyclin/CDK positive transcription elongation factor complex"/>
    <property type="evidence" value="ECO:0007669"/>
    <property type="project" value="TreeGrafter"/>
</dbReference>
<feature type="domain" description="Protein kinase" evidence="12">
    <location>
        <begin position="385"/>
        <end position="673"/>
    </location>
</feature>
<dbReference type="GO" id="GO:0032968">
    <property type="term" value="P:positive regulation of transcription elongation by RNA polymerase II"/>
    <property type="evidence" value="ECO:0007669"/>
    <property type="project" value="TreeGrafter"/>
</dbReference>
<dbReference type="GO" id="GO:0008353">
    <property type="term" value="F:RNA polymerase II CTD heptapeptide repeat kinase activity"/>
    <property type="evidence" value="ECO:0007669"/>
    <property type="project" value="UniProtKB-EC"/>
</dbReference>
<comment type="catalytic activity">
    <reaction evidence="9">
        <text>[DNA-directed RNA polymerase] + ATP = phospho-[DNA-directed RNA polymerase] + ADP + H(+)</text>
        <dbReference type="Rhea" id="RHEA:10216"/>
        <dbReference type="Rhea" id="RHEA-COMP:11321"/>
        <dbReference type="Rhea" id="RHEA-COMP:11322"/>
        <dbReference type="ChEBI" id="CHEBI:15378"/>
        <dbReference type="ChEBI" id="CHEBI:30616"/>
        <dbReference type="ChEBI" id="CHEBI:43176"/>
        <dbReference type="ChEBI" id="CHEBI:68546"/>
        <dbReference type="ChEBI" id="CHEBI:456216"/>
        <dbReference type="EC" id="2.7.11.23"/>
    </reaction>
</comment>
<feature type="compositionally biased region" description="Basic and acidic residues" evidence="11">
    <location>
        <begin position="194"/>
        <end position="224"/>
    </location>
</feature>
<dbReference type="Proteomes" id="UP000011014">
    <property type="component" value="Unassembled WGS sequence"/>
</dbReference>
<dbReference type="FunFam" id="3.30.200.20:FF:000124">
    <property type="entry name" value="Cyclin-dependent kinase 4"/>
    <property type="match status" value="1"/>
</dbReference>
<dbReference type="PROSITE" id="PS00108">
    <property type="entry name" value="PROTEIN_KINASE_ST"/>
    <property type="match status" value="1"/>
</dbReference>
<dbReference type="GO" id="GO:0004693">
    <property type="term" value="F:cyclin-dependent protein serine/threonine kinase activity"/>
    <property type="evidence" value="ECO:0007669"/>
    <property type="project" value="UniProtKB-EC"/>
</dbReference>
<dbReference type="SMART" id="SM00220">
    <property type="entry name" value="S_TKc"/>
    <property type="match status" value="1"/>
</dbReference>
<accession>E4YTL5</accession>
<feature type="compositionally biased region" description="Basic and acidic residues" evidence="11">
    <location>
        <begin position="74"/>
        <end position="86"/>
    </location>
</feature>
<evidence type="ECO:0000256" key="2">
    <source>
        <dbReference type="ARBA" id="ARBA00022527"/>
    </source>
</evidence>
<dbReference type="FunFam" id="1.10.510.10:FF:000415">
    <property type="entry name" value="CMGC/CDK/CRK7 protein kinase, variant"/>
    <property type="match status" value="1"/>
</dbReference>
<dbReference type="PANTHER" id="PTHR24056:SF546">
    <property type="entry name" value="CYCLIN-DEPENDENT KINASE 12"/>
    <property type="match status" value="1"/>
</dbReference>
<dbReference type="GO" id="GO:0030332">
    <property type="term" value="F:cyclin binding"/>
    <property type="evidence" value="ECO:0007669"/>
    <property type="project" value="TreeGrafter"/>
</dbReference>
<evidence type="ECO:0000256" key="7">
    <source>
        <dbReference type="ARBA" id="ARBA00047811"/>
    </source>
</evidence>
<keyword evidence="3" id="KW-0808">Transferase</keyword>
<dbReference type="InterPro" id="IPR000719">
    <property type="entry name" value="Prot_kinase_dom"/>
</dbReference>
<dbReference type="GO" id="GO:0005524">
    <property type="term" value="F:ATP binding"/>
    <property type="evidence" value="ECO:0007669"/>
    <property type="project" value="UniProtKB-UniRule"/>
</dbReference>
<dbReference type="Pfam" id="PF00069">
    <property type="entry name" value="Pkinase"/>
    <property type="match status" value="1"/>
</dbReference>
<feature type="compositionally biased region" description="Basic and acidic residues" evidence="11">
    <location>
        <begin position="121"/>
        <end position="162"/>
    </location>
</feature>
<comment type="similarity">
    <text evidence="1">Belongs to the protein kinase superfamily. CMGC Ser/Thr protein kinase family. CDC2/CDKX subfamily.</text>
</comment>
<evidence type="ECO:0000313" key="13">
    <source>
        <dbReference type="EMBL" id="CBY38804.1"/>
    </source>
</evidence>
<evidence type="ECO:0000256" key="5">
    <source>
        <dbReference type="ARBA" id="ARBA00022777"/>
    </source>
</evidence>
<feature type="region of interest" description="Disordered" evidence="11">
    <location>
        <begin position="286"/>
        <end position="329"/>
    </location>
</feature>